<accession>A0A9E7JEX4</accession>
<feature type="compositionally biased region" description="Basic and acidic residues" evidence="1">
    <location>
        <begin position="29"/>
        <end position="43"/>
    </location>
</feature>
<feature type="non-terminal residue" evidence="2">
    <location>
        <position position="1"/>
    </location>
</feature>
<name>A0A9E7JEX4_9LILI</name>
<sequence length="70" mass="7651">ALTPPRREAFRNCSGLQLVHKRSAQNRGQTRDRHTGGREERGSRGTTGGSSASSSKPSGRRYKLLNDVLS</sequence>
<protein>
    <submittedName>
        <fullName evidence="2">Uncharacterized protein</fullName>
    </submittedName>
</protein>
<keyword evidence="3" id="KW-1185">Reference proteome</keyword>
<dbReference type="EMBL" id="CP097503">
    <property type="protein sequence ID" value="URD78391.1"/>
    <property type="molecule type" value="Genomic_DNA"/>
</dbReference>
<dbReference type="Proteomes" id="UP001055439">
    <property type="component" value="Chromosome 10"/>
</dbReference>
<feature type="region of interest" description="Disordered" evidence="1">
    <location>
        <begin position="1"/>
        <end position="70"/>
    </location>
</feature>
<evidence type="ECO:0000313" key="3">
    <source>
        <dbReference type="Proteomes" id="UP001055439"/>
    </source>
</evidence>
<organism evidence="2 3">
    <name type="scientific">Musa troglodytarum</name>
    <name type="common">fe'i banana</name>
    <dbReference type="NCBI Taxonomy" id="320322"/>
    <lineage>
        <taxon>Eukaryota</taxon>
        <taxon>Viridiplantae</taxon>
        <taxon>Streptophyta</taxon>
        <taxon>Embryophyta</taxon>
        <taxon>Tracheophyta</taxon>
        <taxon>Spermatophyta</taxon>
        <taxon>Magnoliopsida</taxon>
        <taxon>Liliopsida</taxon>
        <taxon>Zingiberales</taxon>
        <taxon>Musaceae</taxon>
        <taxon>Musa</taxon>
    </lineage>
</organism>
<reference evidence="2" key="1">
    <citation type="submission" date="2022-05" db="EMBL/GenBank/DDBJ databases">
        <title>The Musa troglodytarum L. genome provides insights into the mechanism of non-climacteric behaviour and enrichment of carotenoids.</title>
        <authorList>
            <person name="Wang J."/>
        </authorList>
    </citation>
    <scope>NUCLEOTIDE SEQUENCE</scope>
    <source>
        <tissue evidence="2">Leaf</tissue>
    </source>
</reference>
<gene>
    <name evidence="2" type="ORF">MUK42_07503</name>
</gene>
<feature type="compositionally biased region" description="Basic and acidic residues" evidence="1">
    <location>
        <begin position="1"/>
        <end position="10"/>
    </location>
</feature>
<evidence type="ECO:0000256" key="1">
    <source>
        <dbReference type="SAM" id="MobiDB-lite"/>
    </source>
</evidence>
<proteinExistence type="predicted"/>
<dbReference type="AlphaFoldDB" id="A0A9E7JEX4"/>
<evidence type="ECO:0000313" key="2">
    <source>
        <dbReference type="EMBL" id="URD78391.1"/>
    </source>
</evidence>